<dbReference type="Proteomes" id="UP000663586">
    <property type="component" value="Chromosome"/>
</dbReference>
<feature type="domain" description="Competence protein CoiA nuclease-like" evidence="1">
    <location>
        <begin position="59"/>
        <end position="149"/>
    </location>
</feature>
<gene>
    <name evidence="2" type="ORF">AArcS_1697</name>
</gene>
<organism evidence="2 3">
    <name type="scientific">Natranaeroarchaeum sulfidigenes</name>
    <dbReference type="NCBI Taxonomy" id="2784880"/>
    <lineage>
        <taxon>Archaea</taxon>
        <taxon>Methanobacteriati</taxon>
        <taxon>Methanobacteriota</taxon>
        <taxon>Stenosarchaea group</taxon>
        <taxon>Halobacteria</taxon>
        <taxon>Halobacteriales</taxon>
        <taxon>Natronoarchaeaceae</taxon>
        <taxon>Natranaeroarchaeum</taxon>
    </lineage>
</organism>
<protein>
    <recommendedName>
        <fullName evidence="1">Competence protein CoiA nuclease-like domain-containing protein</fullName>
    </recommendedName>
</protein>
<dbReference type="AlphaFoldDB" id="A0A897MQU4"/>
<dbReference type="Pfam" id="PF06054">
    <property type="entry name" value="CoiA_nuc"/>
    <property type="match status" value="1"/>
</dbReference>
<dbReference type="EMBL" id="CP064786">
    <property type="protein sequence ID" value="QSG02907.1"/>
    <property type="molecule type" value="Genomic_DNA"/>
</dbReference>
<accession>A0A897MQU4</accession>
<keyword evidence="3" id="KW-1185">Reference proteome</keyword>
<dbReference type="InterPro" id="IPR010330">
    <property type="entry name" value="CoiA_nuc"/>
</dbReference>
<reference evidence="2" key="1">
    <citation type="submission" date="2020-11" db="EMBL/GenBank/DDBJ databases">
        <title>Carbohydrate-dependent, anaerobic sulfur respiration: A novel catabolism in halophilic archaea.</title>
        <authorList>
            <person name="Sorokin D.Y."/>
            <person name="Messina E."/>
            <person name="Smedile F."/>
            <person name="La Cono V."/>
            <person name="Hallsworth J.E."/>
            <person name="Yakimov M.M."/>
        </authorList>
    </citation>
    <scope>NUCLEOTIDE SEQUENCE</scope>
    <source>
        <strain evidence="2">AArc-S</strain>
    </source>
</reference>
<dbReference type="KEGG" id="hara:AArcS_1697"/>
<name>A0A897MQU4_9EURY</name>
<evidence type="ECO:0000313" key="3">
    <source>
        <dbReference type="Proteomes" id="UP000663586"/>
    </source>
</evidence>
<evidence type="ECO:0000259" key="1">
    <source>
        <dbReference type="Pfam" id="PF06054"/>
    </source>
</evidence>
<evidence type="ECO:0000313" key="2">
    <source>
        <dbReference type="EMBL" id="QSG02907.1"/>
    </source>
</evidence>
<proteinExistence type="predicted"/>
<sequence length="420" mass="47710">MILMPFIAVDPVDNRPRIPVGVGDDEEVQCPKCNDMMSVREGSRTRHFYHPADPSCNGESSLHLRMKSIAVEKLTDEYPNASIRVEFVTDDVPRRADVFVEFEQPQFPFGKGIAVEVQYRNDQKDLTETTVSYLTADISVIWLFEENYVGTRPEYEDVELPDPIPVWPYSVPHGDTPSPDSSPGEYLDVTERDLVAFLPNHVDDQISLGEFRANSDTTEKCANTAEWAREKELNLNLSITSPGVQEVYKSWLQSRIQSLRSEHRTAVEERSDIVQLETRPTSFSSWFNEGPGETFSLTFRVNRTNVSQFTVRKIVDGTEVTTLFDENDVESFIEFVLNVGYELECSRISTPGKQAVRQSVKSHLSNLSYSITPTWSETVTVELNSSTETIHLEFCPEQMQSLLDLCAKIQLWYDLLAHSG</sequence>